<dbReference type="GO" id="GO:0016887">
    <property type="term" value="F:ATP hydrolysis activity"/>
    <property type="evidence" value="ECO:0007669"/>
    <property type="project" value="InterPro"/>
</dbReference>
<dbReference type="HOGENOM" id="CLU_834250_0_0_1"/>
<dbReference type="InterPro" id="IPR027417">
    <property type="entry name" value="P-loop_NTPase"/>
</dbReference>
<keyword evidence="2" id="KW-0067">ATP-binding</keyword>
<sequence>MLQHLAQMVHGSASQIVSIHLADTSLDAKSLLGTYASSSVVPGLFDWVDGPLVHAMKLGKWLVLGDIDRAAQDVPSTLLPLLESMGSCRRIGSQPSVDVLGRGQVFADNEFMVFATRSVPCFVPIIPAAGNSRPFSAPRFLGHQHFSEITLPVPTLDKLPLIIHEGFPNLHDDLIPLIIRIWNTAREAISVLQGDAKDIDLLMQRLSKTERDLAAIDPPPITRSSNPNIIDAFFGEIEQFMQQVLDTTRVDRLLHDSTEEAARPQTLRMAEVIDHSIDAFVQRIREMYAPLFDLVFGAILCMRSLQVGIKLASRVATLEETKIGMAPVTTPFD</sequence>
<dbReference type="PANTHER" id="PTHR48103">
    <property type="entry name" value="MIDASIN-RELATED"/>
    <property type="match status" value="1"/>
</dbReference>
<dbReference type="AlphaFoldDB" id="M5FNW9"/>
<keyword evidence="1" id="KW-0547">Nucleotide-binding</keyword>
<dbReference type="GO" id="GO:0000027">
    <property type="term" value="P:ribosomal large subunit assembly"/>
    <property type="evidence" value="ECO:0007669"/>
    <property type="project" value="TreeGrafter"/>
</dbReference>
<reference evidence="4 5" key="1">
    <citation type="journal article" date="2012" name="Science">
        <title>The Paleozoic origin of enzymatic lignin decomposition reconstructed from 31 fungal genomes.</title>
        <authorList>
            <person name="Floudas D."/>
            <person name="Binder M."/>
            <person name="Riley R."/>
            <person name="Barry K."/>
            <person name="Blanchette R.A."/>
            <person name="Henrissat B."/>
            <person name="Martinez A.T."/>
            <person name="Otillar R."/>
            <person name="Spatafora J.W."/>
            <person name="Yadav J.S."/>
            <person name="Aerts A."/>
            <person name="Benoit I."/>
            <person name="Boyd A."/>
            <person name="Carlson A."/>
            <person name="Copeland A."/>
            <person name="Coutinho P.M."/>
            <person name="de Vries R.P."/>
            <person name="Ferreira P."/>
            <person name="Findley K."/>
            <person name="Foster B."/>
            <person name="Gaskell J."/>
            <person name="Glotzer D."/>
            <person name="Gorecki P."/>
            <person name="Heitman J."/>
            <person name="Hesse C."/>
            <person name="Hori C."/>
            <person name="Igarashi K."/>
            <person name="Jurgens J.A."/>
            <person name="Kallen N."/>
            <person name="Kersten P."/>
            <person name="Kohler A."/>
            <person name="Kuees U."/>
            <person name="Kumar T.K.A."/>
            <person name="Kuo A."/>
            <person name="LaButti K."/>
            <person name="Larrondo L.F."/>
            <person name="Lindquist E."/>
            <person name="Ling A."/>
            <person name="Lombard V."/>
            <person name="Lucas S."/>
            <person name="Lundell T."/>
            <person name="Martin R."/>
            <person name="McLaughlin D.J."/>
            <person name="Morgenstern I."/>
            <person name="Morin E."/>
            <person name="Murat C."/>
            <person name="Nagy L.G."/>
            <person name="Nolan M."/>
            <person name="Ohm R.A."/>
            <person name="Patyshakuliyeva A."/>
            <person name="Rokas A."/>
            <person name="Ruiz-Duenas F.J."/>
            <person name="Sabat G."/>
            <person name="Salamov A."/>
            <person name="Samejima M."/>
            <person name="Schmutz J."/>
            <person name="Slot J.C."/>
            <person name="St John F."/>
            <person name="Stenlid J."/>
            <person name="Sun H."/>
            <person name="Sun S."/>
            <person name="Syed K."/>
            <person name="Tsang A."/>
            <person name="Wiebenga A."/>
            <person name="Young D."/>
            <person name="Pisabarro A."/>
            <person name="Eastwood D.C."/>
            <person name="Martin F."/>
            <person name="Cullen D."/>
            <person name="Grigoriev I.V."/>
            <person name="Hibbett D.S."/>
        </authorList>
    </citation>
    <scope>NUCLEOTIDE SEQUENCE [LARGE SCALE GENOMIC DNA]</scope>
    <source>
        <strain evidence="4 5">DJM-731 SS1</strain>
    </source>
</reference>
<evidence type="ECO:0000256" key="2">
    <source>
        <dbReference type="ARBA" id="ARBA00022840"/>
    </source>
</evidence>
<dbReference type="SUPFAM" id="SSF52540">
    <property type="entry name" value="P-loop containing nucleoside triphosphate hydrolases"/>
    <property type="match status" value="1"/>
</dbReference>
<evidence type="ECO:0000313" key="4">
    <source>
        <dbReference type="EMBL" id="EJT98015.1"/>
    </source>
</evidence>
<dbReference type="Proteomes" id="UP000030653">
    <property type="component" value="Unassembled WGS sequence"/>
</dbReference>
<dbReference type="GO" id="GO:0000055">
    <property type="term" value="P:ribosomal large subunit export from nucleus"/>
    <property type="evidence" value="ECO:0007669"/>
    <property type="project" value="TreeGrafter"/>
</dbReference>
<feature type="domain" description="ATPase dynein-related AAA" evidence="3">
    <location>
        <begin position="3"/>
        <end position="83"/>
    </location>
</feature>
<dbReference type="Pfam" id="PF07728">
    <property type="entry name" value="AAA_5"/>
    <property type="match status" value="1"/>
</dbReference>
<dbReference type="PANTHER" id="PTHR48103:SF2">
    <property type="entry name" value="MIDASIN"/>
    <property type="match status" value="1"/>
</dbReference>
<organism evidence="4 5">
    <name type="scientific">Dacryopinax primogenitus (strain DJM 731)</name>
    <name type="common">Brown rot fungus</name>
    <dbReference type="NCBI Taxonomy" id="1858805"/>
    <lineage>
        <taxon>Eukaryota</taxon>
        <taxon>Fungi</taxon>
        <taxon>Dikarya</taxon>
        <taxon>Basidiomycota</taxon>
        <taxon>Agaricomycotina</taxon>
        <taxon>Dacrymycetes</taxon>
        <taxon>Dacrymycetales</taxon>
        <taxon>Dacrymycetaceae</taxon>
        <taxon>Dacryopinax</taxon>
    </lineage>
</organism>
<proteinExistence type="predicted"/>
<dbReference type="GO" id="GO:0030687">
    <property type="term" value="C:preribosome, large subunit precursor"/>
    <property type="evidence" value="ECO:0007669"/>
    <property type="project" value="TreeGrafter"/>
</dbReference>
<dbReference type="GO" id="GO:0005634">
    <property type="term" value="C:nucleus"/>
    <property type="evidence" value="ECO:0007669"/>
    <property type="project" value="TreeGrafter"/>
</dbReference>
<evidence type="ECO:0000259" key="3">
    <source>
        <dbReference type="Pfam" id="PF07728"/>
    </source>
</evidence>
<protein>
    <recommendedName>
        <fullName evidence="3">ATPase dynein-related AAA domain-containing protein</fullName>
    </recommendedName>
</protein>
<dbReference type="RefSeq" id="XP_040624913.1">
    <property type="nucleotide sequence ID" value="XM_040769158.1"/>
</dbReference>
<evidence type="ECO:0000313" key="5">
    <source>
        <dbReference type="Proteomes" id="UP000030653"/>
    </source>
</evidence>
<keyword evidence="5" id="KW-1185">Reference proteome</keyword>
<dbReference type="EMBL" id="JH795874">
    <property type="protein sequence ID" value="EJT98015.1"/>
    <property type="molecule type" value="Genomic_DNA"/>
</dbReference>
<dbReference type="GeneID" id="63684220"/>
<dbReference type="Gene3D" id="3.40.50.300">
    <property type="entry name" value="P-loop containing nucleotide triphosphate hydrolases"/>
    <property type="match status" value="1"/>
</dbReference>
<dbReference type="STRING" id="1858805.M5FNW9"/>
<dbReference type="GO" id="GO:0005524">
    <property type="term" value="F:ATP binding"/>
    <property type="evidence" value="ECO:0007669"/>
    <property type="project" value="UniProtKB-KW"/>
</dbReference>
<dbReference type="OrthoDB" id="5186at2759"/>
<evidence type="ECO:0000256" key="1">
    <source>
        <dbReference type="ARBA" id="ARBA00022741"/>
    </source>
</evidence>
<accession>M5FNW9</accession>
<gene>
    <name evidence="4" type="ORF">DACRYDRAFT_110998</name>
</gene>
<name>M5FNW9_DACPD</name>
<dbReference type="InterPro" id="IPR011704">
    <property type="entry name" value="ATPase_dyneun-rel_AAA"/>
</dbReference>